<dbReference type="SUPFAM" id="SSF48452">
    <property type="entry name" value="TPR-like"/>
    <property type="match status" value="1"/>
</dbReference>
<comment type="caution">
    <text evidence="2">The sequence shown here is derived from an EMBL/GenBank/DDBJ whole genome shotgun (WGS) entry which is preliminary data.</text>
</comment>
<dbReference type="InterPro" id="IPR011990">
    <property type="entry name" value="TPR-like_helical_dom_sf"/>
</dbReference>
<keyword evidence="1" id="KW-0732">Signal</keyword>
<gene>
    <name evidence="2" type="ORF">QWJ38_16780</name>
</gene>
<protein>
    <recommendedName>
        <fullName evidence="4">Tetratricopeptide repeat protein</fullName>
    </recommendedName>
</protein>
<evidence type="ECO:0000256" key="1">
    <source>
        <dbReference type="SAM" id="SignalP"/>
    </source>
</evidence>
<dbReference type="PROSITE" id="PS51257">
    <property type="entry name" value="PROKAR_LIPOPROTEIN"/>
    <property type="match status" value="1"/>
</dbReference>
<proteinExistence type="predicted"/>
<reference evidence="2 3" key="1">
    <citation type="submission" date="2023-06" db="EMBL/GenBank/DDBJ databases">
        <title>Pelomonas sp. PFR6 16S ribosomal RNA gene Genome sequencing and assembly.</title>
        <authorList>
            <person name="Woo H."/>
        </authorList>
    </citation>
    <scope>NUCLEOTIDE SEQUENCE [LARGE SCALE GENOMIC DNA]</scope>
    <source>
        <strain evidence="2 3">PFR6</strain>
    </source>
</reference>
<sequence>MNGSLRTWIVAAACGLLAACASTSKLPPPAQLLQDAQFQPGTQRINAEDVFAFSPAMKQFLDTEFAMLQRTRGKRQGLIDALYTKTQLKLEYDAEITRNASEAFDARSGNCLSLVIMTAAFAKHLDLPVRYRSVFVEDFWSRSGDLYFLSGHVNVSLGTRIDNIRTVGGEPELLTIDFLPPEMLRGQRAISIDESTIIAMYMNNRAAENLQDGRLDEAYWWARAAVLQDPRFMSGYNTLAVIYRRHGDAAAAERALRLVLEREPGNLQAIANLVLVYKDLGRQAESEQMAATLRELQPYPPFRYFDLGMQAMKDGNYRLARDWFAKEVARSAYSHEFHFWLALASYGMGEMGPARKHMALALENSTTRKEHDVYAAKLDWLNTHRAPIR</sequence>
<keyword evidence="3" id="KW-1185">Reference proteome</keyword>
<evidence type="ECO:0008006" key="4">
    <source>
        <dbReference type="Google" id="ProtNLM"/>
    </source>
</evidence>
<name>A0ABT8DXZ4_9BURK</name>
<evidence type="ECO:0000313" key="2">
    <source>
        <dbReference type="EMBL" id="MDN3921947.1"/>
    </source>
</evidence>
<accession>A0ABT8DXZ4</accession>
<organism evidence="2 3">
    <name type="scientific">Roseateles violae</name>
    <dbReference type="NCBI Taxonomy" id="3058042"/>
    <lineage>
        <taxon>Bacteria</taxon>
        <taxon>Pseudomonadati</taxon>
        <taxon>Pseudomonadota</taxon>
        <taxon>Betaproteobacteria</taxon>
        <taxon>Burkholderiales</taxon>
        <taxon>Sphaerotilaceae</taxon>
        <taxon>Roseateles</taxon>
    </lineage>
</organism>
<dbReference type="RefSeq" id="WP_290360248.1">
    <property type="nucleotide sequence ID" value="NZ_JAUHHC010000004.1"/>
</dbReference>
<dbReference type="Proteomes" id="UP001228044">
    <property type="component" value="Unassembled WGS sequence"/>
</dbReference>
<dbReference type="EMBL" id="JAUHHC010000004">
    <property type="protein sequence ID" value="MDN3921947.1"/>
    <property type="molecule type" value="Genomic_DNA"/>
</dbReference>
<feature type="signal peptide" evidence="1">
    <location>
        <begin position="1"/>
        <end position="18"/>
    </location>
</feature>
<dbReference type="Gene3D" id="1.25.40.10">
    <property type="entry name" value="Tetratricopeptide repeat domain"/>
    <property type="match status" value="2"/>
</dbReference>
<evidence type="ECO:0000313" key="3">
    <source>
        <dbReference type="Proteomes" id="UP001228044"/>
    </source>
</evidence>
<feature type="chain" id="PRO_5045959094" description="Tetratricopeptide repeat protein" evidence="1">
    <location>
        <begin position="19"/>
        <end position="389"/>
    </location>
</feature>